<dbReference type="GO" id="GO:0006189">
    <property type="term" value="P:'de novo' IMP biosynthetic process"/>
    <property type="evidence" value="ECO:0007669"/>
    <property type="project" value="UniProtKB-UniRule"/>
</dbReference>
<dbReference type="SUPFAM" id="SSF52255">
    <property type="entry name" value="N5-CAIR mutase (phosphoribosylaminoimidazole carboxylase, PurE)"/>
    <property type="match status" value="1"/>
</dbReference>
<comment type="catalytic activity">
    <reaction evidence="3 4">
        <text>5-carboxyamino-1-(5-phospho-D-ribosyl)imidazole + H(+) = 5-amino-1-(5-phospho-D-ribosyl)imidazole-4-carboxylate</text>
        <dbReference type="Rhea" id="RHEA:13193"/>
        <dbReference type="ChEBI" id="CHEBI:15378"/>
        <dbReference type="ChEBI" id="CHEBI:58730"/>
        <dbReference type="ChEBI" id="CHEBI:77657"/>
        <dbReference type="EC" id="5.4.99.18"/>
    </reaction>
</comment>
<feature type="binding site" evidence="3 5">
    <location>
        <position position="3"/>
    </location>
    <ligand>
        <name>substrate</name>
    </ligand>
</feature>
<dbReference type="InterPro" id="IPR024694">
    <property type="entry name" value="PurE_prokaryotes"/>
</dbReference>
<dbReference type="STRING" id="1798508.A3A35_00870"/>
<evidence type="ECO:0000256" key="1">
    <source>
        <dbReference type="ARBA" id="ARBA00022755"/>
    </source>
</evidence>
<accession>A0A1F6EEH5</accession>
<dbReference type="AlphaFoldDB" id="A0A1F6EEH5"/>
<proteinExistence type="inferred from homology"/>
<comment type="caution">
    <text evidence="7">The sequence shown here is derived from an EMBL/GenBank/DDBJ whole genome shotgun (WGS) entry which is preliminary data.</text>
</comment>
<comment type="function">
    <text evidence="3 4">Catalyzes the conversion of N5-carboxyaminoimidazole ribonucleotide (N5-CAIR) to 4-carboxy-5-aminoimidazole ribonucleotide (CAIR).</text>
</comment>
<evidence type="ECO:0000256" key="2">
    <source>
        <dbReference type="ARBA" id="ARBA00023235"/>
    </source>
</evidence>
<feature type="binding site" evidence="3 5">
    <location>
        <position position="33"/>
    </location>
    <ligand>
        <name>substrate</name>
    </ligand>
</feature>
<comment type="pathway">
    <text evidence="3 4">Purine metabolism; IMP biosynthesis via de novo pathway; 5-amino-1-(5-phospho-D-ribosyl)imidazole-4-carboxylate from 5-amino-1-(5-phospho-D-ribosyl)imidazole (N5-CAIR route): step 2/2.</text>
</comment>
<keyword evidence="2 3" id="KW-0413">Isomerase</keyword>
<dbReference type="Gene3D" id="3.40.50.1970">
    <property type="match status" value="1"/>
</dbReference>
<evidence type="ECO:0000256" key="3">
    <source>
        <dbReference type="HAMAP-Rule" id="MF_01929"/>
    </source>
</evidence>
<name>A0A1F6EEH5_9BACT</name>
<evidence type="ECO:0000256" key="5">
    <source>
        <dbReference type="PIRSR" id="PIRSR001338-1"/>
    </source>
</evidence>
<dbReference type="PANTHER" id="PTHR23046:SF2">
    <property type="entry name" value="PHOSPHORIBOSYLAMINOIMIDAZOLE CARBOXYLASE"/>
    <property type="match status" value="1"/>
</dbReference>
<dbReference type="EMBL" id="MFLV01000002">
    <property type="protein sequence ID" value="OGG72053.1"/>
    <property type="molecule type" value="Genomic_DNA"/>
</dbReference>
<dbReference type="GO" id="GO:0034023">
    <property type="term" value="F:5-(carboxyamino)imidazole ribonucleotide mutase activity"/>
    <property type="evidence" value="ECO:0007669"/>
    <property type="project" value="UniProtKB-UniRule"/>
</dbReference>
<evidence type="ECO:0000313" key="8">
    <source>
        <dbReference type="Proteomes" id="UP000179115"/>
    </source>
</evidence>
<sequence>MGSESDWTVMQHTCITLQNLALPYSAHIASSHRTPARVKKLVSGAEKKGYQVVICGAGLSAALPGDAAARTNLPVIGVAMPGQSKVDKLVAILSMTKMPPGTPVSFAGVGKPGAINAALNAARMIGIADLAVRKRMQAFRTSQAKKVPKHPPALSAQS</sequence>
<evidence type="ECO:0000256" key="4">
    <source>
        <dbReference type="PIRNR" id="PIRNR001338"/>
    </source>
</evidence>
<dbReference type="Pfam" id="PF00731">
    <property type="entry name" value="AIRC"/>
    <property type="match status" value="1"/>
</dbReference>
<dbReference type="PANTHER" id="PTHR23046">
    <property type="entry name" value="PHOSPHORIBOSYLAMINOIMIDAZOLE CARBOXYLASE CATALYTIC SUBUNIT"/>
    <property type="match status" value="1"/>
</dbReference>
<evidence type="ECO:0000313" key="7">
    <source>
        <dbReference type="EMBL" id="OGG72053.1"/>
    </source>
</evidence>
<protein>
    <recommendedName>
        <fullName evidence="3 4">N5-carboxyaminoimidazole ribonucleotide mutase</fullName>
        <shortName evidence="3 4">N5-CAIR mutase</shortName>
        <ecNumber evidence="3 4">5.4.99.18</ecNumber>
    </recommendedName>
    <alternativeName>
        <fullName evidence="3">5-(carboxyamino)imidazole ribonucleotide mutase</fullName>
    </alternativeName>
</protein>
<organism evidence="7 8">
    <name type="scientific">Candidatus Kaiserbacteria bacterium RIFCSPLOWO2_01_FULL_51_21</name>
    <dbReference type="NCBI Taxonomy" id="1798508"/>
    <lineage>
        <taxon>Bacteria</taxon>
        <taxon>Candidatus Kaiseribacteriota</taxon>
    </lineage>
</organism>
<keyword evidence="1 3" id="KW-0658">Purine biosynthesis</keyword>
<dbReference type="EC" id="5.4.99.18" evidence="3 4"/>
<dbReference type="UniPathway" id="UPA00074">
    <property type="reaction ID" value="UER00943"/>
</dbReference>
<evidence type="ECO:0000259" key="6">
    <source>
        <dbReference type="SMART" id="SM01001"/>
    </source>
</evidence>
<dbReference type="InterPro" id="IPR000031">
    <property type="entry name" value="PurE_dom"/>
</dbReference>
<dbReference type="InterPro" id="IPR033747">
    <property type="entry name" value="PurE_ClassI"/>
</dbReference>
<comment type="similarity">
    <text evidence="3">Belongs to the AIR carboxylase family. Class I subfamily.</text>
</comment>
<feature type="domain" description="PurE" evidence="6">
    <location>
        <begin position="1"/>
        <end position="147"/>
    </location>
</feature>
<dbReference type="Proteomes" id="UP000179115">
    <property type="component" value="Unassembled WGS sequence"/>
</dbReference>
<gene>
    <name evidence="3" type="primary">purE</name>
    <name evidence="7" type="ORF">A3A35_00870</name>
</gene>
<dbReference type="HAMAP" id="MF_01929">
    <property type="entry name" value="PurE_classI"/>
    <property type="match status" value="1"/>
</dbReference>
<reference evidence="7 8" key="1">
    <citation type="journal article" date="2016" name="Nat. Commun.">
        <title>Thousands of microbial genomes shed light on interconnected biogeochemical processes in an aquifer system.</title>
        <authorList>
            <person name="Anantharaman K."/>
            <person name="Brown C.T."/>
            <person name="Hug L.A."/>
            <person name="Sharon I."/>
            <person name="Castelle C.J."/>
            <person name="Probst A.J."/>
            <person name="Thomas B.C."/>
            <person name="Singh A."/>
            <person name="Wilkins M.J."/>
            <person name="Karaoz U."/>
            <person name="Brodie E.L."/>
            <person name="Williams K.H."/>
            <person name="Hubbard S.S."/>
            <person name="Banfield J.F."/>
        </authorList>
    </citation>
    <scope>NUCLEOTIDE SEQUENCE [LARGE SCALE GENOMIC DNA]</scope>
</reference>
<dbReference type="SMART" id="SM01001">
    <property type="entry name" value="AIRC"/>
    <property type="match status" value="1"/>
</dbReference>
<dbReference type="PIRSF" id="PIRSF001338">
    <property type="entry name" value="AIR_carboxylase"/>
    <property type="match status" value="1"/>
</dbReference>
<feature type="binding site" evidence="3 5">
    <location>
        <position position="6"/>
    </location>
    <ligand>
        <name>substrate</name>
    </ligand>
</feature>